<dbReference type="HOGENOM" id="CLU_000288_6_10_1"/>
<evidence type="ECO:0000313" key="3">
    <source>
        <dbReference type="EMBL" id="KIM40594.1"/>
    </source>
</evidence>
<dbReference type="InterPro" id="IPR027417">
    <property type="entry name" value="P-loop_NTPase"/>
</dbReference>
<protein>
    <recommendedName>
        <fullName evidence="2">Nephrocystin 3-like N-terminal domain-containing protein</fullName>
    </recommendedName>
</protein>
<dbReference type="SUPFAM" id="SSF52540">
    <property type="entry name" value="P-loop containing nucleoside triphosphate hydrolases"/>
    <property type="match status" value="1"/>
</dbReference>
<dbReference type="AlphaFoldDB" id="A0A0C3C8R7"/>
<dbReference type="OrthoDB" id="3052096at2759"/>
<dbReference type="Proteomes" id="UP000053424">
    <property type="component" value="Unassembled WGS sequence"/>
</dbReference>
<dbReference type="EMBL" id="KN831782">
    <property type="protein sequence ID" value="KIM40594.1"/>
    <property type="molecule type" value="Genomic_DNA"/>
</dbReference>
<reference evidence="4" key="2">
    <citation type="submission" date="2015-01" db="EMBL/GenBank/DDBJ databases">
        <title>Evolutionary Origins and Diversification of the Mycorrhizal Mutualists.</title>
        <authorList>
            <consortium name="DOE Joint Genome Institute"/>
            <consortium name="Mycorrhizal Genomics Consortium"/>
            <person name="Kohler A."/>
            <person name="Kuo A."/>
            <person name="Nagy L.G."/>
            <person name="Floudas D."/>
            <person name="Copeland A."/>
            <person name="Barry K.W."/>
            <person name="Cichocki N."/>
            <person name="Veneault-Fourrey C."/>
            <person name="LaButti K."/>
            <person name="Lindquist E.A."/>
            <person name="Lipzen A."/>
            <person name="Lundell T."/>
            <person name="Morin E."/>
            <person name="Murat C."/>
            <person name="Riley R."/>
            <person name="Ohm R."/>
            <person name="Sun H."/>
            <person name="Tunlid A."/>
            <person name="Henrissat B."/>
            <person name="Grigoriev I.V."/>
            <person name="Hibbett D.S."/>
            <person name="Martin F."/>
        </authorList>
    </citation>
    <scope>NUCLEOTIDE SEQUENCE [LARGE SCALE GENOMIC DNA]</scope>
    <source>
        <strain evidence="4">h7</strain>
    </source>
</reference>
<dbReference type="PANTHER" id="PTHR10039">
    <property type="entry name" value="AMELOGENIN"/>
    <property type="match status" value="1"/>
</dbReference>
<name>A0A0C3C8R7_HEBCY</name>
<organism evidence="3 4">
    <name type="scientific">Hebeloma cylindrosporum</name>
    <dbReference type="NCBI Taxonomy" id="76867"/>
    <lineage>
        <taxon>Eukaryota</taxon>
        <taxon>Fungi</taxon>
        <taxon>Dikarya</taxon>
        <taxon>Basidiomycota</taxon>
        <taxon>Agaricomycotina</taxon>
        <taxon>Agaricomycetes</taxon>
        <taxon>Agaricomycetidae</taxon>
        <taxon>Agaricales</taxon>
        <taxon>Agaricineae</taxon>
        <taxon>Hymenogastraceae</taxon>
        <taxon>Hebeloma</taxon>
    </lineage>
</organism>
<dbReference type="STRING" id="686832.A0A0C3C8R7"/>
<keyword evidence="4" id="KW-1185">Reference proteome</keyword>
<feature type="domain" description="Nephrocystin 3-like N-terminal" evidence="2">
    <location>
        <begin position="50"/>
        <end position="209"/>
    </location>
</feature>
<evidence type="ECO:0000259" key="2">
    <source>
        <dbReference type="Pfam" id="PF24883"/>
    </source>
</evidence>
<dbReference type="Gene3D" id="3.40.50.300">
    <property type="entry name" value="P-loop containing nucleotide triphosphate hydrolases"/>
    <property type="match status" value="1"/>
</dbReference>
<keyword evidence="1" id="KW-0677">Repeat</keyword>
<reference evidence="3 4" key="1">
    <citation type="submission" date="2014-04" db="EMBL/GenBank/DDBJ databases">
        <authorList>
            <consortium name="DOE Joint Genome Institute"/>
            <person name="Kuo A."/>
            <person name="Gay G."/>
            <person name="Dore J."/>
            <person name="Kohler A."/>
            <person name="Nagy L.G."/>
            <person name="Floudas D."/>
            <person name="Copeland A."/>
            <person name="Barry K.W."/>
            <person name="Cichocki N."/>
            <person name="Veneault-Fourrey C."/>
            <person name="LaButti K."/>
            <person name="Lindquist E.A."/>
            <person name="Lipzen A."/>
            <person name="Lundell T."/>
            <person name="Morin E."/>
            <person name="Murat C."/>
            <person name="Sun H."/>
            <person name="Tunlid A."/>
            <person name="Henrissat B."/>
            <person name="Grigoriev I.V."/>
            <person name="Hibbett D.S."/>
            <person name="Martin F."/>
            <person name="Nordberg H.P."/>
            <person name="Cantor M.N."/>
            <person name="Hua S.X."/>
        </authorList>
    </citation>
    <scope>NUCLEOTIDE SEQUENCE [LARGE SCALE GENOMIC DNA]</scope>
    <source>
        <strain evidence="4">h7</strain>
    </source>
</reference>
<dbReference type="PANTHER" id="PTHR10039:SF5">
    <property type="entry name" value="NACHT DOMAIN-CONTAINING PROTEIN"/>
    <property type="match status" value="1"/>
</dbReference>
<gene>
    <name evidence="3" type="ORF">M413DRAFT_412590</name>
</gene>
<evidence type="ECO:0000313" key="4">
    <source>
        <dbReference type="Proteomes" id="UP000053424"/>
    </source>
</evidence>
<dbReference type="InterPro" id="IPR056884">
    <property type="entry name" value="NPHP3-like_N"/>
</dbReference>
<sequence>MPQQQTTQNQCVCRASLHTLAEGVLPEAMHDSAKREQRPKCHPGTRVSATEDIIRWIEDPNPSSTVLWVHGAEGVGKTALMQRIAELEGIYYGGSFFFERGESGQDVIRYLFSTLAYQLALSTPGMREHVASAINWDPLLTKKNPACQLQTLIVEPMRLLPRTLPRPVVIIIDGLNECKGRNSQHKILQLIGEVAEDPTVHIRFIIASRPEHQICYMFCEEPLLSRTRPLDLDSEDYDTAADIELYVREQFQSLRESSRDVMPHFGGILPSEQELEELVEQLCAYRQFAYPGAVINFCYGSWCAS</sequence>
<dbReference type="Pfam" id="PF24883">
    <property type="entry name" value="NPHP3_N"/>
    <property type="match status" value="1"/>
</dbReference>
<accession>A0A0C3C8R7</accession>
<evidence type="ECO:0000256" key="1">
    <source>
        <dbReference type="ARBA" id="ARBA00022737"/>
    </source>
</evidence>
<proteinExistence type="predicted"/>